<comment type="caution">
    <text evidence="3">The sequence shown here is derived from an EMBL/GenBank/DDBJ whole genome shotgun (WGS) entry which is preliminary data.</text>
</comment>
<dbReference type="Gene3D" id="3.40.50.410">
    <property type="entry name" value="von Willebrand factor, type A domain"/>
    <property type="match status" value="1"/>
</dbReference>
<name>A0A8H3F890_9LECA</name>
<dbReference type="InterPro" id="IPR016135">
    <property type="entry name" value="UBQ-conjugating_enzyme/RWD"/>
</dbReference>
<dbReference type="SUPFAM" id="SSF53300">
    <property type="entry name" value="vWA-like"/>
    <property type="match status" value="1"/>
</dbReference>
<reference evidence="3" key="1">
    <citation type="submission" date="2021-03" db="EMBL/GenBank/DDBJ databases">
        <authorList>
            <person name="Tagirdzhanova G."/>
        </authorList>
    </citation>
    <scope>NUCLEOTIDE SEQUENCE</scope>
</reference>
<proteinExistence type="predicted"/>
<sequence length="977" mass="112761">MEPDKMELDQMETDEMDLDEMESTEIERFTIENDHIKNYTILITDWNKGALDRMFVPLVIPFDENQRVSALLEELRQQLFVKAPTLCMTGELHFQSIHEPSLDNEAFLKDFIPSPGQQILHTNCYRIKQSPDGHTNSADNLLDGMNIESSAGTGEDLPTFLASQKAFETLPKAPDEVIMFAIDTSESMRWPAISGISDKYDADIWLGQDQEAAARRLLNCQKGHIRPEKAITSMPVQELAGALFNKESREDVVAILQLQSGTDRRARASSILEFLLLLYTRERRHFEQLIIKASKAPEQLEDNDNRSRYVRLTQITMGLVEHDSDLVQGLCDLPDREFEESKWRWVFSDGIPGTSGNQLPTTPRSEDRILIKVYHGRNHKHLFSYWTDRNQDYQYTSVILRYWRYMTEERAKDFDQDVDIWTEIRYVGDGRCVGKLNSHWDNIPRDRAAHGMGILGSEKLYLKPGEPSPDDSHPHIMVLKMHVESHGYQQRMDYAEAKRTESPSRLLMSQTFLDTFLDRALAYSVNCHIGVISFDGSTNLEHDVTHEIQDLYGSVNLAEPGGDTRIIKALSLASYYVTRYASRYPTARKRIICLSDCLGSSPRSDSDKLVEEFVKYEVVVDSVSFWQNNSALQAITWLTGGDRFVPKDNDEVLAIAQLESFLSQLWREPPPQPREGTISSFLNTRKTGELKSIRATADKHPLRPLHPLIRPKQSFVLPIKGLVNHNRTSTTDRSLLDIAQPGPATTSHNRNVRLRAELRTLQETRHKLYRVTVCEEDISIWQVVIDGNSEGALLYRHGVWVFSLHMTPNYPSCPPDVRFRRPIHHLNVNLDGRICHRLWYQDWTPSVSNLEIIEAVQRLLIQPRLDDAINLTAVRQIYRTGLFHCAFENEVERQIQKHARRSKVLWMNALRNGQDKVPEEGPNRKYWDNRKADGLRLAKIVDADVDELEYEARWNYLFPVLQTDEVVRYDVKRERYF</sequence>
<dbReference type="SUPFAM" id="SSF54495">
    <property type="entry name" value="UBC-like"/>
    <property type="match status" value="1"/>
</dbReference>
<dbReference type="SMART" id="SM00212">
    <property type="entry name" value="UBCc"/>
    <property type="match status" value="1"/>
</dbReference>
<organism evidence="3 4">
    <name type="scientific">Heterodermia speciosa</name>
    <dbReference type="NCBI Taxonomy" id="116794"/>
    <lineage>
        <taxon>Eukaryota</taxon>
        <taxon>Fungi</taxon>
        <taxon>Dikarya</taxon>
        <taxon>Ascomycota</taxon>
        <taxon>Pezizomycotina</taxon>
        <taxon>Lecanoromycetes</taxon>
        <taxon>OSLEUM clade</taxon>
        <taxon>Lecanoromycetidae</taxon>
        <taxon>Caliciales</taxon>
        <taxon>Physciaceae</taxon>
        <taxon>Heterodermia</taxon>
    </lineage>
</organism>
<dbReference type="Gene3D" id="3.10.110.10">
    <property type="entry name" value="Ubiquitin Conjugating Enzyme"/>
    <property type="match status" value="1"/>
</dbReference>
<evidence type="ECO:0000259" key="2">
    <source>
        <dbReference type="PROSITE" id="PS50127"/>
    </source>
</evidence>
<dbReference type="AlphaFoldDB" id="A0A8H3F890"/>
<feature type="domain" description="UBC core" evidence="2">
    <location>
        <begin position="749"/>
        <end position="900"/>
    </location>
</feature>
<dbReference type="EMBL" id="CAJPDS010000027">
    <property type="protein sequence ID" value="CAF9921221.1"/>
    <property type="molecule type" value="Genomic_DNA"/>
</dbReference>
<protein>
    <recommendedName>
        <fullName evidence="2">UBC core domain-containing protein</fullName>
    </recommendedName>
</protein>
<keyword evidence="1" id="KW-0833">Ubl conjugation pathway</keyword>
<dbReference type="Proteomes" id="UP000664521">
    <property type="component" value="Unassembled WGS sequence"/>
</dbReference>
<evidence type="ECO:0000256" key="1">
    <source>
        <dbReference type="ARBA" id="ARBA00022786"/>
    </source>
</evidence>
<dbReference type="PANTHER" id="PTHR24067">
    <property type="entry name" value="UBIQUITIN-CONJUGATING ENZYME E2"/>
    <property type="match status" value="1"/>
</dbReference>
<dbReference type="Pfam" id="PF00179">
    <property type="entry name" value="UQ_con"/>
    <property type="match status" value="1"/>
</dbReference>
<dbReference type="InterPro" id="IPR000608">
    <property type="entry name" value="UBC"/>
</dbReference>
<dbReference type="CDD" id="cd00198">
    <property type="entry name" value="vWFA"/>
    <property type="match status" value="1"/>
</dbReference>
<dbReference type="OrthoDB" id="10069349at2759"/>
<dbReference type="InterPro" id="IPR036465">
    <property type="entry name" value="vWFA_dom_sf"/>
</dbReference>
<dbReference type="PROSITE" id="PS50127">
    <property type="entry name" value="UBC_2"/>
    <property type="match status" value="1"/>
</dbReference>
<accession>A0A8H3F890</accession>
<dbReference type="InterPro" id="IPR050113">
    <property type="entry name" value="Ub_conjugating_enzyme"/>
</dbReference>
<keyword evidence="4" id="KW-1185">Reference proteome</keyword>
<gene>
    <name evidence="3" type="ORF">HETSPECPRED_004467</name>
</gene>
<evidence type="ECO:0000313" key="3">
    <source>
        <dbReference type="EMBL" id="CAF9921221.1"/>
    </source>
</evidence>
<evidence type="ECO:0000313" key="4">
    <source>
        <dbReference type="Proteomes" id="UP000664521"/>
    </source>
</evidence>